<gene>
    <name evidence="2" type="ORF">CYY_007058</name>
</gene>
<evidence type="ECO:0000313" key="3">
    <source>
        <dbReference type="Proteomes" id="UP000695562"/>
    </source>
</evidence>
<dbReference type="EMBL" id="AJWJ01000356">
    <property type="protein sequence ID" value="KAF2071632.1"/>
    <property type="molecule type" value="Genomic_DNA"/>
</dbReference>
<sequence>MENDDNTYMVYGSEPEAPQVGPQAINSVVFDNVSPSSYKRVFGETLDDFKQNYVEEIVSQSSRKSKKSKKSHLHSQINYISATHTIGHNRLVEESDEETQPKQEVQQETAEFVFSISGSGVEPNLLDGWNSVLDNYPFH</sequence>
<feature type="region of interest" description="Disordered" evidence="1">
    <location>
        <begin position="1"/>
        <end position="20"/>
    </location>
</feature>
<dbReference type="AlphaFoldDB" id="A0A8J4PR00"/>
<organism evidence="2 3">
    <name type="scientific">Polysphondylium violaceum</name>
    <dbReference type="NCBI Taxonomy" id="133409"/>
    <lineage>
        <taxon>Eukaryota</taxon>
        <taxon>Amoebozoa</taxon>
        <taxon>Evosea</taxon>
        <taxon>Eumycetozoa</taxon>
        <taxon>Dictyostelia</taxon>
        <taxon>Dictyosteliales</taxon>
        <taxon>Dictyosteliaceae</taxon>
        <taxon>Polysphondylium</taxon>
    </lineage>
</organism>
<name>A0A8J4PR00_9MYCE</name>
<evidence type="ECO:0000313" key="2">
    <source>
        <dbReference type="EMBL" id="KAF2071632.1"/>
    </source>
</evidence>
<proteinExistence type="predicted"/>
<evidence type="ECO:0000256" key="1">
    <source>
        <dbReference type="SAM" id="MobiDB-lite"/>
    </source>
</evidence>
<reference evidence="2" key="1">
    <citation type="submission" date="2020-01" db="EMBL/GenBank/DDBJ databases">
        <title>Development of genomics and gene disruption for Polysphondylium violaceum indicates a role for the polyketide synthase stlB in stalk morphogenesis.</title>
        <authorList>
            <person name="Narita B."/>
            <person name="Kawabe Y."/>
            <person name="Kin K."/>
            <person name="Saito T."/>
            <person name="Gibbs R."/>
            <person name="Kuspa A."/>
            <person name="Muzny D."/>
            <person name="Queller D."/>
            <person name="Richards S."/>
            <person name="Strassman J."/>
            <person name="Sucgang R."/>
            <person name="Worley K."/>
            <person name="Schaap P."/>
        </authorList>
    </citation>
    <scope>NUCLEOTIDE SEQUENCE</scope>
    <source>
        <strain evidence="2">QSvi11</strain>
    </source>
</reference>
<keyword evidence="3" id="KW-1185">Reference proteome</keyword>
<accession>A0A8J4PR00</accession>
<dbReference type="Proteomes" id="UP000695562">
    <property type="component" value="Unassembled WGS sequence"/>
</dbReference>
<protein>
    <submittedName>
        <fullName evidence="2">Uncharacterized protein</fullName>
    </submittedName>
</protein>
<comment type="caution">
    <text evidence="2">The sequence shown here is derived from an EMBL/GenBank/DDBJ whole genome shotgun (WGS) entry which is preliminary data.</text>
</comment>